<evidence type="ECO:0000313" key="4">
    <source>
        <dbReference type="Proteomes" id="UP001228581"/>
    </source>
</evidence>
<evidence type="ECO:0000313" key="3">
    <source>
        <dbReference type="EMBL" id="MDJ1497483.1"/>
    </source>
</evidence>
<dbReference type="RefSeq" id="WP_314003085.1">
    <property type="nucleotide sequence ID" value="NZ_JASJOT010000033.1"/>
</dbReference>
<dbReference type="InterPro" id="IPR046235">
    <property type="entry name" value="DUF6268"/>
</dbReference>
<reference evidence="3 4" key="1">
    <citation type="submission" date="2023-05" db="EMBL/GenBank/DDBJ databases">
        <authorList>
            <person name="Zhang X."/>
        </authorList>
    </citation>
    <scope>NUCLEOTIDE SEQUENCE [LARGE SCALE GENOMIC DNA]</scope>
    <source>
        <strain evidence="3 4">DM2B3-1</strain>
    </source>
</reference>
<feature type="chain" id="PRO_5045369313" evidence="1">
    <location>
        <begin position="26"/>
        <end position="311"/>
    </location>
</feature>
<dbReference type="EMBL" id="JASJOT010000033">
    <property type="protein sequence ID" value="MDJ1497483.1"/>
    <property type="molecule type" value="Genomic_DNA"/>
</dbReference>
<dbReference type="Proteomes" id="UP001228581">
    <property type="component" value="Unassembled WGS sequence"/>
</dbReference>
<gene>
    <name evidence="3" type="ORF">QNI19_31380</name>
</gene>
<evidence type="ECO:0000256" key="1">
    <source>
        <dbReference type="SAM" id="SignalP"/>
    </source>
</evidence>
<proteinExistence type="predicted"/>
<feature type="signal peptide" evidence="1">
    <location>
        <begin position="1"/>
        <end position="25"/>
    </location>
</feature>
<evidence type="ECO:0000259" key="2">
    <source>
        <dbReference type="Pfam" id="PF19783"/>
    </source>
</evidence>
<feature type="domain" description="DUF6268" evidence="2">
    <location>
        <begin position="23"/>
        <end position="310"/>
    </location>
</feature>
<comment type="caution">
    <text evidence="3">The sequence shown here is derived from an EMBL/GenBank/DDBJ whole genome shotgun (WGS) entry which is preliminary data.</text>
</comment>
<dbReference type="Pfam" id="PF19783">
    <property type="entry name" value="DUF6268"/>
    <property type="match status" value="1"/>
</dbReference>
<protein>
    <submittedName>
        <fullName evidence="3">DUF6268 family outer membrane beta-barrel protein</fullName>
    </submittedName>
</protein>
<sequence>MRNLRFNWLRVFVSLIICVPCFCSAQGNDVEINAKYHPTSRYVPPMDSSSRIGSSRQVEFTLSSHISLYKKIDTTTGKVKLLNGAFFGKKTPFSNSGYNKQILPDDLYSISAGISYYASINKTWAYTLFLNSALNTDFISVDYNDLFLTGGIQFIRQFSPRFRLGFGAIIHNNLGKPMFWPALSVYWNFGRRFNVDIRVPDEGNGLAYTIGVGYQYNDHFKLGFAFKPYTISYDVERKNEINNRLMNYWQLPFELSGTYTRGHFGYTATIGFTALRSFAYAEKDIKNMFTKYPYHSLSTNLIFGAGIKYRF</sequence>
<keyword evidence="4" id="KW-1185">Reference proteome</keyword>
<accession>A0ABT7CUS7</accession>
<keyword evidence="1" id="KW-0732">Signal</keyword>
<name>A0ABT7CUS7_9BACT</name>
<organism evidence="3 4">
    <name type="scientific">Xanthocytophaga flava</name>
    <dbReference type="NCBI Taxonomy" id="3048013"/>
    <lineage>
        <taxon>Bacteria</taxon>
        <taxon>Pseudomonadati</taxon>
        <taxon>Bacteroidota</taxon>
        <taxon>Cytophagia</taxon>
        <taxon>Cytophagales</taxon>
        <taxon>Rhodocytophagaceae</taxon>
        <taxon>Xanthocytophaga</taxon>
    </lineage>
</organism>